<evidence type="ECO:0000313" key="9">
    <source>
        <dbReference type="EMBL" id="KAF0308555.1"/>
    </source>
</evidence>
<dbReference type="SMART" id="SM00175">
    <property type="entry name" value="RAB"/>
    <property type="match status" value="1"/>
</dbReference>
<evidence type="ECO:0000256" key="1">
    <source>
        <dbReference type="ARBA" id="ARBA00004193"/>
    </source>
</evidence>
<evidence type="ECO:0000256" key="3">
    <source>
        <dbReference type="ARBA" id="ARBA00022481"/>
    </source>
</evidence>
<dbReference type="SMART" id="SM00173">
    <property type="entry name" value="RAS"/>
    <property type="match status" value="1"/>
</dbReference>
<keyword evidence="5" id="KW-0472">Membrane</keyword>
<dbReference type="InterPro" id="IPR005225">
    <property type="entry name" value="Small_GTP-bd"/>
</dbReference>
<evidence type="ECO:0000256" key="6">
    <source>
        <dbReference type="ARBA" id="ARBA00023288"/>
    </source>
</evidence>
<evidence type="ECO:0000256" key="2">
    <source>
        <dbReference type="ARBA" id="ARBA00022475"/>
    </source>
</evidence>
<dbReference type="InterPro" id="IPR052236">
    <property type="entry name" value="Small_GTPase_RasD"/>
</dbReference>
<dbReference type="InterPro" id="IPR027417">
    <property type="entry name" value="P-loop_NTPase"/>
</dbReference>
<dbReference type="SUPFAM" id="SSF52540">
    <property type="entry name" value="P-loop containing nucleoside triphosphate hydrolases"/>
    <property type="match status" value="1"/>
</dbReference>
<name>A0A6A4WNX4_AMPAM</name>
<evidence type="ECO:0000256" key="4">
    <source>
        <dbReference type="ARBA" id="ARBA00023134"/>
    </source>
</evidence>
<gene>
    <name evidence="9" type="primary">Rasd2_1</name>
    <name evidence="9" type="ORF">FJT64_020241</name>
</gene>
<dbReference type="OrthoDB" id="265044at2759"/>
<feature type="region of interest" description="Disordered" evidence="8">
    <location>
        <begin position="189"/>
        <end position="239"/>
    </location>
</feature>
<protein>
    <submittedName>
        <fullName evidence="9">GTP-binding protein Rhes</fullName>
    </submittedName>
</protein>
<keyword evidence="6" id="KW-0449">Lipoprotein</keyword>
<comment type="subcellular location">
    <subcellularLocation>
        <location evidence="1">Cell membrane</location>
        <topology evidence="1">Lipid-anchor</topology>
    </subcellularLocation>
</comment>
<sequence length="239" mass="26382">MFFSSTTLTWMVAQSESGVLDDGHRKVAVSDGRVTPAGERGHDLRLGPTTCGCWCWAGRAVGKTSICRRFLYGEFETRYRPTLEEQYSRTFQLGGTRLELDVLDTCGDNSFPAMRRVSIAHAQAFLLVFSVDSHSSLLQAADCFGEIRRLRDDYREVPTLLAGNKSDVPGDERQVNGITASNWFFSKMSAESPAPDGKAPAAETDPASFQKARSKSLIRRASRKKAKPAEMTDDQCGVQ</sequence>
<evidence type="ECO:0000256" key="8">
    <source>
        <dbReference type="SAM" id="MobiDB-lite"/>
    </source>
</evidence>
<evidence type="ECO:0000256" key="5">
    <source>
        <dbReference type="ARBA" id="ARBA00023136"/>
    </source>
</evidence>
<proteinExistence type="inferred from homology"/>
<accession>A0A6A4WNX4</accession>
<dbReference type="SMART" id="SM00174">
    <property type="entry name" value="RHO"/>
    <property type="match status" value="1"/>
</dbReference>
<dbReference type="AlphaFoldDB" id="A0A6A4WNX4"/>
<dbReference type="EMBL" id="VIIS01000478">
    <property type="protein sequence ID" value="KAF0308555.1"/>
    <property type="molecule type" value="Genomic_DNA"/>
</dbReference>
<keyword evidence="2" id="KW-1003">Cell membrane</keyword>
<dbReference type="PROSITE" id="PS51419">
    <property type="entry name" value="RAB"/>
    <property type="match status" value="1"/>
</dbReference>
<dbReference type="InterPro" id="IPR001806">
    <property type="entry name" value="Small_GTPase"/>
</dbReference>
<dbReference type="Gene3D" id="3.40.50.300">
    <property type="entry name" value="P-loop containing nucleotide triphosphate hydrolases"/>
    <property type="match status" value="1"/>
</dbReference>
<dbReference type="Proteomes" id="UP000440578">
    <property type="component" value="Unassembled WGS sequence"/>
</dbReference>
<dbReference type="PANTHER" id="PTHR46149">
    <property type="entry name" value="MIP08469P"/>
    <property type="match status" value="1"/>
</dbReference>
<evidence type="ECO:0000256" key="7">
    <source>
        <dbReference type="ARBA" id="ARBA00038061"/>
    </source>
</evidence>
<dbReference type="PANTHER" id="PTHR46149:SF7">
    <property type="entry name" value="GTP-BINDING PROTEIN DI-RAS2"/>
    <property type="match status" value="1"/>
</dbReference>
<feature type="compositionally biased region" description="Basic residues" evidence="8">
    <location>
        <begin position="212"/>
        <end position="226"/>
    </location>
</feature>
<dbReference type="GO" id="GO:0005886">
    <property type="term" value="C:plasma membrane"/>
    <property type="evidence" value="ECO:0007669"/>
    <property type="project" value="UniProtKB-SubCell"/>
</dbReference>
<organism evidence="9 10">
    <name type="scientific">Amphibalanus amphitrite</name>
    <name type="common">Striped barnacle</name>
    <name type="synonym">Balanus amphitrite</name>
    <dbReference type="NCBI Taxonomy" id="1232801"/>
    <lineage>
        <taxon>Eukaryota</taxon>
        <taxon>Metazoa</taxon>
        <taxon>Ecdysozoa</taxon>
        <taxon>Arthropoda</taxon>
        <taxon>Crustacea</taxon>
        <taxon>Multicrustacea</taxon>
        <taxon>Cirripedia</taxon>
        <taxon>Thoracica</taxon>
        <taxon>Thoracicalcarea</taxon>
        <taxon>Balanomorpha</taxon>
        <taxon>Balanoidea</taxon>
        <taxon>Balanidae</taxon>
        <taxon>Amphibalaninae</taxon>
        <taxon>Amphibalanus</taxon>
    </lineage>
</organism>
<dbReference type="GO" id="GO:0005525">
    <property type="term" value="F:GTP binding"/>
    <property type="evidence" value="ECO:0007669"/>
    <property type="project" value="UniProtKB-KW"/>
</dbReference>
<dbReference type="Pfam" id="PF00071">
    <property type="entry name" value="Ras"/>
    <property type="match status" value="1"/>
</dbReference>
<dbReference type="GO" id="GO:0003924">
    <property type="term" value="F:GTPase activity"/>
    <property type="evidence" value="ECO:0007669"/>
    <property type="project" value="InterPro"/>
</dbReference>
<comment type="similarity">
    <text evidence="7">Belongs to the small GTPase superfamily. RasD family.</text>
</comment>
<keyword evidence="10" id="KW-1185">Reference proteome</keyword>
<comment type="caution">
    <text evidence="9">The sequence shown here is derived from an EMBL/GenBank/DDBJ whole genome shotgun (WGS) entry which is preliminary data.</text>
</comment>
<reference evidence="9 10" key="1">
    <citation type="submission" date="2019-07" db="EMBL/GenBank/DDBJ databases">
        <title>Draft genome assembly of a fouling barnacle, Amphibalanus amphitrite (Darwin, 1854): The first reference genome for Thecostraca.</title>
        <authorList>
            <person name="Kim W."/>
        </authorList>
    </citation>
    <scope>NUCLEOTIDE SEQUENCE [LARGE SCALE GENOMIC DNA]</scope>
    <source>
        <strain evidence="9">SNU_AA5</strain>
        <tissue evidence="9">Soma without cirri and trophi</tissue>
    </source>
</reference>
<keyword evidence="4" id="KW-0547">Nucleotide-binding</keyword>
<keyword evidence="4" id="KW-0342">GTP-binding</keyword>
<dbReference type="PROSITE" id="PS51421">
    <property type="entry name" value="RAS"/>
    <property type="match status" value="1"/>
</dbReference>
<dbReference type="NCBIfam" id="TIGR00231">
    <property type="entry name" value="small_GTP"/>
    <property type="match status" value="1"/>
</dbReference>
<keyword evidence="3" id="KW-0488">Methylation</keyword>
<evidence type="ECO:0000313" key="10">
    <source>
        <dbReference type="Proteomes" id="UP000440578"/>
    </source>
</evidence>
<dbReference type="PRINTS" id="PR00449">
    <property type="entry name" value="RASTRNSFRMNG"/>
</dbReference>